<dbReference type="Proteomes" id="UP000193900">
    <property type="component" value="Unassembled WGS sequence"/>
</dbReference>
<keyword evidence="3" id="KW-0804">Transcription</keyword>
<gene>
    <name evidence="5" type="primary">bigR</name>
    <name evidence="5" type="ORF">ROA7023_00481</name>
</gene>
<keyword evidence="1" id="KW-0805">Transcription regulation</keyword>
<dbReference type="GO" id="GO:0003677">
    <property type="term" value="F:DNA binding"/>
    <property type="evidence" value="ECO:0007669"/>
    <property type="project" value="UniProtKB-KW"/>
</dbReference>
<dbReference type="SUPFAM" id="SSF46785">
    <property type="entry name" value="Winged helix' DNA-binding domain"/>
    <property type="match status" value="1"/>
</dbReference>
<dbReference type="InterPro" id="IPR001845">
    <property type="entry name" value="HTH_ArsR_DNA-bd_dom"/>
</dbReference>
<dbReference type="EMBL" id="FWFZ01000001">
    <property type="protein sequence ID" value="SLN19731.1"/>
    <property type="molecule type" value="Genomic_DNA"/>
</dbReference>
<keyword evidence="2" id="KW-0238">DNA-binding</keyword>
<dbReference type="NCBIfam" id="NF033788">
    <property type="entry name" value="HTH_metalloreg"/>
    <property type="match status" value="1"/>
</dbReference>
<protein>
    <submittedName>
        <fullName evidence="5">Biofilm growth-associated repressor</fullName>
    </submittedName>
</protein>
<dbReference type="InterPro" id="IPR036390">
    <property type="entry name" value="WH_DNA-bd_sf"/>
</dbReference>
<name>A0A1Y5RMD6_9RHOB</name>
<dbReference type="CDD" id="cd00090">
    <property type="entry name" value="HTH_ARSR"/>
    <property type="match status" value="1"/>
</dbReference>
<dbReference type="AlphaFoldDB" id="A0A1Y5RMD6"/>
<dbReference type="Gene3D" id="1.10.10.10">
    <property type="entry name" value="Winged helix-like DNA-binding domain superfamily/Winged helix DNA-binding domain"/>
    <property type="match status" value="1"/>
</dbReference>
<dbReference type="PANTHER" id="PTHR43132">
    <property type="entry name" value="ARSENICAL RESISTANCE OPERON REPRESSOR ARSR-RELATED"/>
    <property type="match status" value="1"/>
</dbReference>
<dbReference type="GO" id="GO:0003700">
    <property type="term" value="F:DNA-binding transcription factor activity"/>
    <property type="evidence" value="ECO:0007669"/>
    <property type="project" value="InterPro"/>
</dbReference>
<evidence type="ECO:0000313" key="5">
    <source>
        <dbReference type="EMBL" id="SLN19731.1"/>
    </source>
</evidence>
<dbReference type="InterPro" id="IPR036388">
    <property type="entry name" value="WH-like_DNA-bd_sf"/>
</dbReference>
<evidence type="ECO:0000313" key="6">
    <source>
        <dbReference type="Proteomes" id="UP000193900"/>
    </source>
</evidence>
<evidence type="ECO:0000256" key="2">
    <source>
        <dbReference type="ARBA" id="ARBA00023125"/>
    </source>
</evidence>
<evidence type="ECO:0000256" key="3">
    <source>
        <dbReference type="ARBA" id="ARBA00023163"/>
    </source>
</evidence>
<dbReference type="SMART" id="SM00418">
    <property type="entry name" value="HTH_ARSR"/>
    <property type="match status" value="1"/>
</dbReference>
<reference evidence="5 6" key="1">
    <citation type="submission" date="2017-03" db="EMBL/GenBank/DDBJ databases">
        <authorList>
            <person name="Afonso C.L."/>
            <person name="Miller P.J."/>
            <person name="Scott M.A."/>
            <person name="Spackman E."/>
            <person name="Goraichik I."/>
            <person name="Dimitrov K.M."/>
            <person name="Suarez D.L."/>
            <person name="Swayne D.E."/>
        </authorList>
    </citation>
    <scope>NUCLEOTIDE SEQUENCE [LARGE SCALE GENOMIC DNA]</scope>
    <source>
        <strain evidence="5 6">CECT 7023</strain>
    </source>
</reference>
<dbReference type="Pfam" id="PF01022">
    <property type="entry name" value="HTH_5"/>
    <property type="match status" value="1"/>
</dbReference>
<evidence type="ECO:0000259" key="4">
    <source>
        <dbReference type="PROSITE" id="PS50987"/>
    </source>
</evidence>
<dbReference type="InterPro" id="IPR011991">
    <property type="entry name" value="ArsR-like_HTH"/>
</dbReference>
<dbReference type="InterPro" id="IPR051011">
    <property type="entry name" value="Metal_resp_trans_reg"/>
</dbReference>
<dbReference type="PROSITE" id="PS50987">
    <property type="entry name" value="HTH_ARSR_2"/>
    <property type="match status" value="1"/>
</dbReference>
<feature type="domain" description="HTH arsR-type" evidence="4">
    <location>
        <begin position="11"/>
        <end position="105"/>
    </location>
</feature>
<sequence length="108" mass="11561">MAETLVISNDAMAAASEQAAGLLKALSNPARLRLLCALVPGERSVGELEEILGASQSYVSGQLARLRGEGLVSASRHGRVIRYQLADPRVTPVLERLYEVFCEAPPNT</sequence>
<organism evidence="5 6">
    <name type="scientific">Roseisalinus antarcticus</name>
    <dbReference type="NCBI Taxonomy" id="254357"/>
    <lineage>
        <taxon>Bacteria</taxon>
        <taxon>Pseudomonadati</taxon>
        <taxon>Pseudomonadota</taxon>
        <taxon>Alphaproteobacteria</taxon>
        <taxon>Rhodobacterales</taxon>
        <taxon>Roseobacteraceae</taxon>
        <taxon>Roseisalinus</taxon>
    </lineage>
</organism>
<keyword evidence="6" id="KW-1185">Reference proteome</keyword>
<accession>A0A1Y5RMD6</accession>
<proteinExistence type="predicted"/>
<dbReference type="PRINTS" id="PR00778">
    <property type="entry name" value="HTHARSR"/>
</dbReference>
<evidence type="ECO:0000256" key="1">
    <source>
        <dbReference type="ARBA" id="ARBA00023015"/>
    </source>
</evidence>
<dbReference type="PANTHER" id="PTHR43132:SF2">
    <property type="entry name" value="ARSENICAL RESISTANCE OPERON REPRESSOR ARSR-RELATED"/>
    <property type="match status" value="1"/>
</dbReference>